<evidence type="ECO:0000256" key="5">
    <source>
        <dbReference type="ARBA" id="ARBA00022843"/>
    </source>
</evidence>
<dbReference type="InterPro" id="IPR016159">
    <property type="entry name" value="Cullin_repeat-like_dom_sf"/>
</dbReference>
<keyword evidence="3" id="KW-1017">Isopeptide bond</keyword>
<dbReference type="FunFam" id="1.20.1310.10:FF:000007">
    <property type="entry name" value="Cullin 1"/>
    <property type="match status" value="1"/>
</dbReference>
<dbReference type="InterPro" id="IPR001373">
    <property type="entry name" value="Cullin_N"/>
</dbReference>
<dbReference type="SMART" id="SM00182">
    <property type="entry name" value="CULLIN"/>
    <property type="match status" value="1"/>
</dbReference>
<evidence type="ECO:0000256" key="4">
    <source>
        <dbReference type="ARBA" id="ARBA00022786"/>
    </source>
</evidence>
<gene>
    <name evidence="10" type="ORF">K493DRAFT_2766</name>
</gene>
<dbReference type="STRING" id="1314790.A0A1Y1YM09"/>
<dbReference type="PANTHER" id="PTHR11932">
    <property type="entry name" value="CULLIN"/>
    <property type="match status" value="1"/>
</dbReference>
<organism evidence="10 11">
    <name type="scientific">Basidiobolus meristosporus CBS 931.73</name>
    <dbReference type="NCBI Taxonomy" id="1314790"/>
    <lineage>
        <taxon>Eukaryota</taxon>
        <taxon>Fungi</taxon>
        <taxon>Fungi incertae sedis</taxon>
        <taxon>Zoopagomycota</taxon>
        <taxon>Entomophthoromycotina</taxon>
        <taxon>Basidiobolomycetes</taxon>
        <taxon>Basidiobolales</taxon>
        <taxon>Basidiobolaceae</taxon>
        <taxon>Basidiobolus</taxon>
    </lineage>
</organism>
<dbReference type="SUPFAM" id="SSF75632">
    <property type="entry name" value="Cullin homology domain"/>
    <property type="match status" value="1"/>
</dbReference>
<dbReference type="PROSITE" id="PS50069">
    <property type="entry name" value="CULLIN_2"/>
    <property type="match status" value="1"/>
</dbReference>
<comment type="similarity">
    <text evidence="2 7 8">Belongs to the cullin family.</text>
</comment>
<dbReference type="GO" id="GO:0031625">
    <property type="term" value="F:ubiquitin protein ligase binding"/>
    <property type="evidence" value="ECO:0007669"/>
    <property type="project" value="InterPro"/>
</dbReference>
<dbReference type="InParanoid" id="A0A1Y1YM09"/>
<keyword evidence="11" id="KW-1185">Reference proteome</keyword>
<sequence length="532" mass="62191">MEEYCQNIWNQIRDSIDIIYYKRGSGLTYERYVHLYTVLYRGMTEAYQYSRSWGLKDEKARQQIRRIIFGKLDEYLRRYLTIVKEDVVQDSWEVLLQQYQKQWSHYIFSSTVLHHTFSWLNQWGEETDSDTVSSAYELALLCFKDSIFVHVEHRMTTTVLKLIEHQRSHRTGSIGMIKAIVDLYVSLGMNVYEQYIESPVLIAAEIYFTMKSRKYLSDNNTIKYMKRVDARLRKEELYVPLYLPLSTQKLLVTACEDALVREHREIIWDAFQGLLDRHSRAEMLLMYSLLSRTPDGLKPIQSQFESHVKRAGFDAIQSISGGETVEPKIFVDTLLELHMKYNDLVINAFRRDVGFAAALDIAFHEIMNRNVICQTSAFKSQELVVRYCDSLLRKNARNVEDTDLENLPSKIMIAFKYVEDKDVFQKFYSKMLAKRLVNSTSASDDAEASMISKLKEACGYEYTSKLQRMFTDMGVSKDLNDAFREKMLETHEANELTDFYILVLGTAAWPLSPPSTPFNIPDEVGRMKLLLW</sequence>
<feature type="domain" description="Cullin family profile" evidence="9">
    <location>
        <begin position="379"/>
        <end position="524"/>
    </location>
</feature>
<evidence type="ECO:0000313" key="10">
    <source>
        <dbReference type="EMBL" id="ORX99041.1"/>
    </source>
</evidence>
<evidence type="ECO:0000256" key="3">
    <source>
        <dbReference type="ARBA" id="ARBA00022499"/>
    </source>
</evidence>
<dbReference type="Pfam" id="PF00888">
    <property type="entry name" value="Cullin"/>
    <property type="match status" value="1"/>
</dbReference>
<dbReference type="SUPFAM" id="SSF74788">
    <property type="entry name" value="Cullin repeat-like"/>
    <property type="match status" value="1"/>
</dbReference>
<dbReference type="FunFam" id="1.20.1310.10:FF:000014">
    <property type="entry name" value="Cullin 5"/>
    <property type="match status" value="1"/>
</dbReference>
<dbReference type="Gene3D" id="1.20.1310.10">
    <property type="entry name" value="Cullin Repeats"/>
    <property type="match status" value="4"/>
</dbReference>
<keyword evidence="4" id="KW-0833">Ubl conjugation pathway</keyword>
<dbReference type="GO" id="GO:0006511">
    <property type="term" value="P:ubiquitin-dependent protein catabolic process"/>
    <property type="evidence" value="ECO:0007669"/>
    <property type="project" value="InterPro"/>
</dbReference>
<evidence type="ECO:0000256" key="6">
    <source>
        <dbReference type="ARBA" id="ARBA00040451"/>
    </source>
</evidence>
<evidence type="ECO:0000259" key="9">
    <source>
        <dbReference type="PROSITE" id="PS50069"/>
    </source>
</evidence>
<keyword evidence="5" id="KW-0832">Ubl conjugation</keyword>
<evidence type="ECO:0000256" key="8">
    <source>
        <dbReference type="RuleBase" id="RU003829"/>
    </source>
</evidence>
<name>A0A1Y1YM09_9FUNG</name>
<proteinExistence type="inferred from homology"/>
<dbReference type="Proteomes" id="UP000193498">
    <property type="component" value="Unassembled WGS sequence"/>
</dbReference>
<evidence type="ECO:0000256" key="7">
    <source>
        <dbReference type="PROSITE-ProRule" id="PRU00330"/>
    </source>
</evidence>
<comment type="caution">
    <text evidence="10">The sequence shown here is derived from an EMBL/GenBank/DDBJ whole genome shotgun (WGS) entry which is preliminary data.</text>
</comment>
<dbReference type="InterPro" id="IPR036317">
    <property type="entry name" value="Cullin_homology_sf"/>
</dbReference>
<comment type="pathway">
    <text evidence="1">Protein modification; protein ubiquitination.</text>
</comment>
<accession>A0A1Y1YM09</accession>
<evidence type="ECO:0000256" key="2">
    <source>
        <dbReference type="ARBA" id="ARBA00006019"/>
    </source>
</evidence>
<dbReference type="AlphaFoldDB" id="A0A1Y1YM09"/>
<reference evidence="10 11" key="1">
    <citation type="submission" date="2016-07" db="EMBL/GenBank/DDBJ databases">
        <title>Pervasive Adenine N6-methylation of Active Genes in Fungi.</title>
        <authorList>
            <consortium name="DOE Joint Genome Institute"/>
            <person name="Mondo S.J."/>
            <person name="Dannebaum R.O."/>
            <person name="Kuo R.C."/>
            <person name="Labutti K."/>
            <person name="Haridas S."/>
            <person name="Kuo A."/>
            <person name="Salamov A."/>
            <person name="Ahrendt S.R."/>
            <person name="Lipzen A."/>
            <person name="Sullivan W."/>
            <person name="Andreopoulos W.B."/>
            <person name="Clum A."/>
            <person name="Lindquist E."/>
            <person name="Daum C."/>
            <person name="Ramamoorthy G.K."/>
            <person name="Gryganskyi A."/>
            <person name="Culley D."/>
            <person name="Magnuson J.K."/>
            <person name="James T.Y."/>
            <person name="O'Malley M.A."/>
            <person name="Stajich J.E."/>
            <person name="Spatafora J.W."/>
            <person name="Visel A."/>
            <person name="Grigoriev I.V."/>
        </authorList>
    </citation>
    <scope>NUCLEOTIDE SEQUENCE [LARGE SCALE GENOMIC DNA]</scope>
    <source>
        <strain evidence="10 11">CBS 931.73</strain>
    </source>
</reference>
<evidence type="ECO:0000313" key="11">
    <source>
        <dbReference type="Proteomes" id="UP000193498"/>
    </source>
</evidence>
<dbReference type="OrthoDB" id="27073at2759"/>
<dbReference type="EMBL" id="MCFE01000103">
    <property type="protein sequence ID" value="ORX99041.1"/>
    <property type="molecule type" value="Genomic_DNA"/>
</dbReference>
<dbReference type="InterPro" id="IPR045093">
    <property type="entry name" value="Cullin"/>
</dbReference>
<protein>
    <recommendedName>
        <fullName evidence="6">Cullin-5</fullName>
    </recommendedName>
</protein>
<dbReference type="InterPro" id="IPR016158">
    <property type="entry name" value="Cullin_homology"/>
</dbReference>
<evidence type="ECO:0000256" key="1">
    <source>
        <dbReference type="ARBA" id="ARBA00004906"/>
    </source>
</evidence>